<organism evidence="2 3">
    <name type="scientific">Brettanomyces naardenensis</name>
    <name type="common">Yeast</name>
    <dbReference type="NCBI Taxonomy" id="13370"/>
    <lineage>
        <taxon>Eukaryota</taxon>
        <taxon>Fungi</taxon>
        <taxon>Dikarya</taxon>
        <taxon>Ascomycota</taxon>
        <taxon>Saccharomycotina</taxon>
        <taxon>Pichiomycetes</taxon>
        <taxon>Pichiales</taxon>
        <taxon>Pichiaceae</taxon>
        <taxon>Brettanomyces</taxon>
    </lineage>
</organism>
<feature type="region of interest" description="Disordered" evidence="1">
    <location>
        <begin position="30"/>
        <end position="51"/>
    </location>
</feature>
<keyword evidence="3" id="KW-1185">Reference proteome</keyword>
<gene>
    <name evidence="2" type="ORF">BRENAR_LOCUS2693</name>
</gene>
<dbReference type="AlphaFoldDB" id="A0A448YM41"/>
<sequence>MDSLYYLKQTVFPSFLVAFQFHDFSVRSVRGRPDDRYRNDPSAGKPSSSVPQRRLLTPFAWQELTEPTESMDMFLQEDDEDDEILRELSPTHEEHTPMAIEDKADKAADDDDNSMEYIDDADNDDFYFIDVFIGSTSLSIGGGQERHQFQFHSTVLSASVLPGNLQSRYEDTLIVSLESGMLLMIRFQLTSNGVVEPIITQRINLHNDGNENKILKLGYHVSCFRLGTLVAVSAFSKVIKLFKVEYDRIGIPSLTDSVNLLTGGVILKTCFFEPLGNDHVMMLNLVSTDDMLLHMEVNEFYMNNDLGSSVRKSAFSILSIKFEIPYFVIPLKVTKGILFVQETQCSVRGFSYFLSRDESDNLRIEYPGKQQTGFRPNSYYVPKSSITCLPCDEYNDPDIIMDQVVLSTCRPGLWLLDVFYNGKKSEWSMKIRKLSTQPVEFNHFSIEETADFEYELTYNNDKGVMDTKAIQLVPRRSGKEGYAMKVLNDDSRETNWYPVYDYMVVNSLESKLVGMASSQEFWCLGRSGKRGSLFCIRKGGRAVKDEPIAEFKNADKIYQFVASDTSYFVASFPCKSVVFCFDKDTTDNDEMSVEEDDERSIEDDILVLEDFCVAKGTIYFGSLQKDRFIQVFEDGWRIGTFSRSDTLKQFDAPFKIILAASDETHFAVAYESSTDSGNLIVDIECSMISDGGSLLPMKIDARCLDYQPSMLAFVGSTRDGLSLVVGDFQNNLHFYRQKDDGMTLKFAGSMNIDPLPVNGQPFTICHSVAAVGDSSLLITSKDGSYIILSRDTVSGAYSISLRVHIGDCPIDILHSGNKEFYLICRSLWKLDLKKSGYPERIWVSENLDRCCVSCVLLPTTNLEDGEEQSDRLLAIRDNGLDNIYVSNGCASSNLRKVNLGVSGLKLSYFEHQRLFIVIPVVDDPLAEDKLIFIDHKTRRILKNDERKRNIFKEQEYPVSVFEWKIPSRHLETYIHHHVVVGCIRKDTGEGSMKIIEIKKVRDAVTLNLLYSWDEKDPVYAINQLSNSTLVYGAGDQLLLKSYVPEESRMGNSVRAYAFLSEVKGIRVVPDSDEIIVTTAKDSFYKFRYVSQSVNGLQNDSVSRALSANSIYHSYKFSQEIEDAPLITIADKQHCTISTLRLRSYGNLFNSSSTEARAKVPYIPRIQSCDFRPVWRDPASNLETFVSVGLNGQIDLFTLIQRDQFNLLKSCLKKQLDSTTCKRFLRLRDLCPLEVTGDSNGQQPDDSCTINGDSLLDRLEEIGNLDVDRLLHSSLI</sequence>
<evidence type="ECO:0000256" key="1">
    <source>
        <dbReference type="SAM" id="MobiDB-lite"/>
    </source>
</evidence>
<dbReference type="InterPro" id="IPR050358">
    <property type="entry name" value="RSE1/DDB1/CFT1"/>
</dbReference>
<accession>A0A448YM41</accession>
<dbReference type="InParanoid" id="A0A448YM41"/>
<dbReference type="STRING" id="13370.A0A448YM41"/>
<name>A0A448YM41_BRENA</name>
<evidence type="ECO:0000313" key="2">
    <source>
        <dbReference type="EMBL" id="VEU21961.1"/>
    </source>
</evidence>
<proteinExistence type="predicted"/>
<protein>
    <submittedName>
        <fullName evidence="2">DEKNAAC102989</fullName>
    </submittedName>
</protein>
<dbReference type="EMBL" id="CAACVR010000015">
    <property type="protein sequence ID" value="VEU21961.1"/>
    <property type="molecule type" value="Genomic_DNA"/>
</dbReference>
<dbReference type="PANTHER" id="PTHR10644">
    <property type="entry name" value="DNA REPAIR/RNA PROCESSING CPSF FAMILY"/>
    <property type="match status" value="1"/>
</dbReference>
<dbReference type="OrthoDB" id="4080238at2759"/>
<reference evidence="2 3" key="1">
    <citation type="submission" date="2018-12" db="EMBL/GenBank/DDBJ databases">
        <authorList>
            <person name="Tiukova I."/>
            <person name="Dainat J."/>
        </authorList>
    </citation>
    <scope>NUCLEOTIDE SEQUENCE [LARGE SCALE GENOMIC DNA]</scope>
</reference>
<dbReference type="Proteomes" id="UP000290900">
    <property type="component" value="Unassembled WGS sequence"/>
</dbReference>
<dbReference type="InterPro" id="IPR015943">
    <property type="entry name" value="WD40/YVTN_repeat-like_dom_sf"/>
</dbReference>
<dbReference type="Gene3D" id="2.130.10.10">
    <property type="entry name" value="YVTN repeat-like/Quinoprotein amine dehydrogenase"/>
    <property type="match status" value="1"/>
</dbReference>
<evidence type="ECO:0000313" key="3">
    <source>
        <dbReference type="Proteomes" id="UP000290900"/>
    </source>
</evidence>